<keyword evidence="3 5" id="KW-1133">Transmembrane helix</keyword>
<evidence type="ECO:0000256" key="2">
    <source>
        <dbReference type="ARBA" id="ARBA00022692"/>
    </source>
</evidence>
<feature type="transmembrane region" description="Helical" evidence="5">
    <location>
        <begin position="100"/>
        <end position="121"/>
    </location>
</feature>
<feature type="transmembrane region" description="Helical" evidence="5">
    <location>
        <begin position="7"/>
        <end position="27"/>
    </location>
</feature>
<dbReference type="AlphaFoldDB" id="A0A7C5KCB6"/>
<feature type="transmembrane region" description="Helical" evidence="5">
    <location>
        <begin position="177"/>
        <end position="202"/>
    </location>
</feature>
<keyword evidence="2 5" id="KW-0812">Transmembrane</keyword>
<comment type="caution">
    <text evidence="7">The sequence shown here is derived from an EMBL/GenBank/DDBJ whole genome shotgun (WGS) entry which is preliminary data.</text>
</comment>
<dbReference type="GO" id="GO:0055085">
    <property type="term" value="P:transmembrane transport"/>
    <property type="evidence" value="ECO:0007669"/>
    <property type="project" value="InterPro"/>
</dbReference>
<organism evidence="7">
    <name type="scientific">Thermodesulfobium narugense</name>
    <dbReference type="NCBI Taxonomy" id="184064"/>
    <lineage>
        <taxon>Bacteria</taxon>
        <taxon>Pseudomonadati</taxon>
        <taxon>Thermodesulfobiota</taxon>
        <taxon>Thermodesulfobiia</taxon>
        <taxon>Thermodesulfobiales</taxon>
        <taxon>Thermodesulfobiaceae</taxon>
        <taxon>Thermodesulfobium</taxon>
    </lineage>
</organism>
<keyword evidence="4 5" id="KW-0472">Membrane</keyword>
<proteinExistence type="inferred from homology"/>
<evidence type="ECO:0000256" key="4">
    <source>
        <dbReference type="ARBA" id="ARBA00023136"/>
    </source>
</evidence>
<feature type="transmembrane region" description="Helical" evidence="5">
    <location>
        <begin position="133"/>
        <end position="156"/>
    </location>
</feature>
<dbReference type="PANTHER" id="PTHR43879">
    <property type="entry name" value="ABC TRANSPORTER PERMEASE PROTEIN"/>
    <property type="match status" value="1"/>
</dbReference>
<dbReference type="Pfam" id="PF00528">
    <property type="entry name" value="BPD_transp_1"/>
    <property type="match status" value="1"/>
</dbReference>
<dbReference type="SUPFAM" id="SSF161098">
    <property type="entry name" value="MetI-like"/>
    <property type="match status" value="1"/>
</dbReference>
<evidence type="ECO:0000256" key="5">
    <source>
        <dbReference type="RuleBase" id="RU363032"/>
    </source>
</evidence>
<protein>
    <submittedName>
        <fullName evidence="7">Carbohydrate ABC transporter permease</fullName>
    </submittedName>
</protein>
<feature type="domain" description="ABC transmembrane type-1" evidence="6">
    <location>
        <begin position="65"/>
        <end position="256"/>
    </location>
</feature>
<sequence length="271" mass="29613">MKAGKFIITFLVIFLAIIWLMPVYLMINIAFKPISEINVGAYISPPSNPASENWLEAFEALKTSLLNSVIVSIPATLIAVFLGSWSGYAIAMYKFAGSKTLFFFIAIVTYLPYLIFLIPLVKLIVSVGLFNNLLGMIFAYVILNFPMALLITSLFFQTLPKELQEAAAVDGCPPITFYFRVLIPVSLPGLTSAAVLTFTNIWNEFIIALSLSQDPLTRLAIPTLAGLRGSYAAQWNILMAGAAIVSIPGIIVLIFLGRFFIKGLTAGAIKE</sequence>
<dbReference type="EMBL" id="DRUY01000131">
    <property type="protein sequence ID" value="HHI65677.1"/>
    <property type="molecule type" value="Genomic_DNA"/>
</dbReference>
<dbReference type="PROSITE" id="PS50928">
    <property type="entry name" value="ABC_TM1"/>
    <property type="match status" value="1"/>
</dbReference>
<comment type="subcellular location">
    <subcellularLocation>
        <location evidence="1 5">Cell membrane</location>
        <topology evidence="1 5">Multi-pass membrane protein</topology>
    </subcellularLocation>
</comment>
<dbReference type="GO" id="GO:0005886">
    <property type="term" value="C:plasma membrane"/>
    <property type="evidence" value="ECO:0007669"/>
    <property type="project" value="UniProtKB-SubCell"/>
</dbReference>
<accession>A0A7C5KCB6</accession>
<reference evidence="7" key="1">
    <citation type="journal article" date="2020" name="mSystems">
        <title>Genome- and Community-Level Interaction Insights into Carbon Utilization and Element Cycling Functions of Hydrothermarchaeota in Hydrothermal Sediment.</title>
        <authorList>
            <person name="Zhou Z."/>
            <person name="Liu Y."/>
            <person name="Xu W."/>
            <person name="Pan J."/>
            <person name="Luo Z.H."/>
            <person name="Li M."/>
        </authorList>
    </citation>
    <scope>NUCLEOTIDE SEQUENCE [LARGE SCALE GENOMIC DNA]</scope>
    <source>
        <strain evidence="7">SpSt-1019</strain>
    </source>
</reference>
<dbReference type="CDD" id="cd06261">
    <property type="entry name" value="TM_PBP2"/>
    <property type="match status" value="1"/>
</dbReference>
<evidence type="ECO:0000313" key="7">
    <source>
        <dbReference type="EMBL" id="HHI65677.1"/>
    </source>
</evidence>
<dbReference type="Gene3D" id="1.10.3720.10">
    <property type="entry name" value="MetI-like"/>
    <property type="match status" value="1"/>
</dbReference>
<name>A0A7C5KCB6_9BACT</name>
<evidence type="ECO:0000256" key="1">
    <source>
        <dbReference type="ARBA" id="ARBA00004651"/>
    </source>
</evidence>
<dbReference type="PANTHER" id="PTHR43879:SF1">
    <property type="entry name" value="GLUCOSE IMPORT SYSTEM PERMEASE PROTEIN GLCU"/>
    <property type="match status" value="1"/>
</dbReference>
<evidence type="ECO:0000256" key="3">
    <source>
        <dbReference type="ARBA" id="ARBA00022989"/>
    </source>
</evidence>
<dbReference type="InterPro" id="IPR000515">
    <property type="entry name" value="MetI-like"/>
</dbReference>
<feature type="transmembrane region" description="Helical" evidence="5">
    <location>
        <begin position="65"/>
        <end position="88"/>
    </location>
</feature>
<comment type="similarity">
    <text evidence="5">Belongs to the binding-protein-dependent transport system permease family.</text>
</comment>
<evidence type="ECO:0000259" key="6">
    <source>
        <dbReference type="PROSITE" id="PS50928"/>
    </source>
</evidence>
<keyword evidence="5" id="KW-0813">Transport</keyword>
<feature type="transmembrane region" description="Helical" evidence="5">
    <location>
        <begin position="237"/>
        <end position="261"/>
    </location>
</feature>
<dbReference type="InterPro" id="IPR035906">
    <property type="entry name" value="MetI-like_sf"/>
</dbReference>
<gene>
    <name evidence="7" type="ORF">ENL70_03925</name>
</gene>